<feature type="compositionally biased region" description="Basic and acidic residues" evidence="1">
    <location>
        <begin position="564"/>
        <end position="583"/>
    </location>
</feature>
<feature type="compositionally biased region" description="Gly residues" evidence="1">
    <location>
        <begin position="585"/>
        <end position="601"/>
    </location>
</feature>
<feature type="region of interest" description="Disordered" evidence="1">
    <location>
        <begin position="128"/>
        <end position="159"/>
    </location>
</feature>
<name>A0A6F9DU34_9ASCI</name>
<dbReference type="PANTHER" id="PTHR15623:SF11">
    <property type="entry name" value="SPERMATOGENESIS-ASSOCIATED SERINE-RICH PROTEIN 2"/>
    <property type="match status" value="1"/>
</dbReference>
<organism evidence="2">
    <name type="scientific">Phallusia mammillata</name>
    <dbReference type="NCBI Taxonomy" id="59560"/>
    <lineage>
        <taxon>Eukaryota</taxon>
        <taxon>Metazoa</taxon>
        <taxon>Chordata</taxon>
        <taxon>Tunicata</taxon>
        <taxon>Ascidiacea</taxon>
        <taxon>Phlebobranchia</taxon>
        <taxon>Ascidiidae</taxon>
        <taxon>Phallusia</taxon>
    </lineage>
</organism>
<feature type="compositionally biased region" description="Polar residues" evidence="1">
    <location>
        <begin position="203"/>
        <end position="228"/>
    </location>
</feature>
<protein>
    <submittedName>
        <fullName evidence="2">SPATS2-like protein</fullName>
    </submittedName>
</protein>
<evidence type="ECO:0000256" key="1">
    <source>
        <dbReference type="SAM" id="MobiDB-lite"/>
    </source>
</evidence>
<feature type="compositionally biased region" description="Low complexity" evidence="1">
    <location>
        <begin position="78"/>
        <end position="87"/>
    </location>
</feature>
<dbReference type="Pfam" id="PF07139">
    <property type="entry name" value="SPATS2-like"/>
    <property type="match status" value="1"/>
</dbReference>
<feature type="compositionally biased region" description="Basic and acidic residues" evidence="1">
    <location>
        <begin position="633"/>
        <end position="645"/>
    </location>
</feature>
<feature type="region of interest" description="Disordered" evidence="1">
    <location>
        <begin position="464"/>
        <end position="698"/>
    </location>
</feature>
<dbReference type="PANTHER" id="PTHR15623">
    <property type="entry name" value="SPERMATOGENESIS-ASSOCIATED SERINE-RICH PROTEIN 2-RELATED"/>
    <property type="match status" value="1"/>
</dbReference>
<feature type="region of interest" description="Disordered" evidence="1">
    <location>
        <begin position="172"/>
        <end position="228"/>
    </location>
</feature>
<accession>A0A6F9DU34</accession>
<reference evidence="2" key="1">
    <citation type="submission" date="2020-04" db="EMBL/GenBank/DDBJ databases">
        <authorList>
            <person name="Neveu A P."/>
        </authorList>
    </citation>
    <scope>NUCLEOTIDE SEQUENCE</scope>
    <source>
        <tissue evidence="2">Whole embryo</tissue>
    </source>
</reference>
<dbReference type="InterPro" id="IPR009816">
    <property type="entry name" value="SPATS2-like"/>
</dbReference>
<gene>
    <name evidence="2" type="primary">Spats2l</name>
</gene>
<evidence type="ECO:0000313" key="2">
    <source>
        <dbReference type="EMBL" id="CAB3266523.1"/>
    </source>
</evidence>
<feature type="region of interest" description="Disordered" evidence="1">
    <location>
        <begin position="56"/>
        <end position="111"/>
    </location>
</feature>
<dbReference type="GO" id="GO:0005737">
    <property type="term" value="C:cytoplasm"/>
    <property type="evidence" value="ECO:0007669"/>
    <property type="project" value="TreeGrafter"/>
</dbReference>
<feature type="compositionally biased region" description="Low complexity" evidence="1">
    <location>
        <begin position="128"/>
        <end position="145"/>
    </location>
</feature>
<feature type="compositionally biased region" description="Basic and acidic residues" evidence="1">
    <location>
        <begin position="655"/>
        <end position="672"/>
    </location>
</feature>
<feature type="region of interest" description="Disordered" evidence="1">
    <location>
        <begin position="401"/>
        <end position="448"/>
    </location>
</feature>
<feature type="compositionally biased region" description="Basic residues" evidence="1">
    <location>
        <begin position="62"/>
        <end position="77"/>
    </location>
</feature>
<dbReference type="EMBL" id="LR790661">
    <property type="protein sequence ID" value="CAB3266523.1"/>
    <property type="molecule type" value="mRNA"/>
</dbReference>
<sequence length="698" mass="76525">MASIKEKIAAVRAVVSDRSNDQIVLVLQHHDGDADKTIADFLEGNADDILTEWQHAGQNKSAKAKKRKKKLQQKKAKAQAQAAETAQSNEETKPLQLTNGHNEDSGDIKNGTLNNAEAATALKLLLTDSKTSSNEKNSTSNSPEINPSPPPVVNGTSDAAVSAEVAKAIKQQQFLYHGGRRSRTSSETSTKSAANKKKHKNTPSNLVTGNQHATNGQTATSQHDTGISANKKSIEKAVKDLQRCTVSYGRYKNLLNGEIQDSYKRIKQTFEALTNALMDREVQLIRNLDEIKNAAFELMAKREAQAHELKRQTDRVDAMSHQQLNDLRSEIKHFVAERKFDEELGRTSRFTFDPEILSKVIPSFGEITGIKNSYTPRTQTESAASYTSDSGTSFPVAPVTAKVSPATKPSSSHTPPSQLPITDPIQPAADSSRNKAQIPVPDLAPTSNDKAKEIANGHVEDWAAESSDLPLPESPASWASGTPLLTPDGTFKENSMGTPQPQRTQRRDRNKKGSVSDKDQDLMPPPDQIPSSRGGSAPAQNEMKRDRSGERSSSNHNNTSRNYRSQDYKASGDRAQQFRDKPRGGYRGYRGGYRGNRGGSYRGSYHGPPRGEQQPFSDRSNDYGSRPPSGQYRNDRGGRGYDNRPSRGQYGGNKRYNDDNRNQKFNKSESDGPPKNVNKASEASKPVASKAPTSSKQE</sequence>
<proteinExistence type="evidence at transcript level"/>
<feature type="compositionally biased region" description="Low complexity" evidence="1">
    <location>
        <begin position="551"/>
        <end position="563"/>
    </location>
</feature>
<dbReference type="AlphaFoldDB" id="A0A6F9DU34"/>
<feature type="compositionally biased region" description="Polar residues" evidence="1">
    <location>
        <begin position="407"/>
        <end position="420"/>
    </location>
</feature>